<dbReference type="InterPro" id="IPR001739">
    <property type="entry name" value="Methyl_CpG_DNA-bd"/>
</dbReference>
<feature type="compositionally biased region" description="Acidic residues" evidence="6">
    <location>
        <begin position="116"/>
        <end position="133"/>
    </location>
</feature>
<proteinExistence type="predicted"/>
<dbReference type="SUPFAM" id="SSF54171">
    <property type="entry name" value="DNA-binding domain"/>
    <property type="match status" value="1"/>
</dbReference>
<evidence type="ECO:0000313" key="8">
    <source>
        <dbReference type="Proteomes" id="UP000790787"/>
    </source>
</evidence>
<evidence type="ECO:0000256" key="4">
    <source>
        <dbReference type="ARBA" id="ARBA00023163"/>
    </source>
</evidence>
<feature type="compositionally biased region" description="Basic and acidic residues" evidence="6">
    <location>
        <begin position="275"/>
        <end position="291"/>
    </location>
</feature>
<keyword evidence="2" id="KW-0805">Transcription regulation</keyword>
<feature type="region of interest" description="Disordered" evidence="6">
    <location>
        <begin position="1"/>
        <end position="329"/>
    </location>
</feature>
<dbReference type="Pfam" id="PF01429">
    <property type="entry name" value="MBD"/>
    <property type="match status" value="1"/>
</dbReference>
<dbReference type="OrthoDB" id="1435582at2759"/>
<dbReference type="RefSeq" id="XP_016491361.1">
    <property type="nucleotide sequence ID" value="XM_016635875.1"/>
</dbReference>
<organism evidence="8 9">
    <name type="scientific">Nicotiana tabacum</name>
    <name type="common">Common tobacco</name>
    <dbReference type="NCBI Taxonomy" id="4097"/>
    <lineage>
        <taxon>Eukaryota</taxon>
        <taxon>Viridiplantae</taxon>
        <taxon>Streptophyta</taxon>
        <taxon>Embryophyta</taxon>
        <taxon>Tracheophyta</taxon>
        <taxon>Spermatophyta</taxon>
        <taxon>Magnoliopsida</taxon>
        <taxon>eudicotyledons</taxon>
        <taxon>Gunneridae</taxon>
        <taxon>Pentapetalae</taxon>
        <taxon>asterids</taxon>
        <taxon>lamiids</taxon>
        <taxon>Solanales</taxon>
        <taxon>Solanaceae</taxon>
        <taxon>Nicotianoideae</taxon>
        <taxon>Nicotianeae</taxon>
        <taxon>Nicotiana</taxon>
    </lineage>
</organism>
<evidence type="ECO:0000256" key="6">
    <source>
        <dbReference type="SAM" id="MobiDB-lite"/>
    </source>
</evidence>
<evidence type="ECO:0000256" key="3">
    <source>
        <dbReference type="ARBA" id="ARBA00023125"/>
    </source>
</evidence>
<feature type="compositionally biased region" description="Basic and acidic residues" evidence="6">
    <location>
        <begin position="166"/>
        <end position="197"/>
    </location>
</feature>
<evidence type="ECO:0000313" key="9">
    <source>
        <dbReference type="RefSeq" id="XP_016491361.1"/>
    </source>
</evidence>
<gene>
    <name evidence="9" type="primary">LOC107811030</name>
</gene>
<comment type="subcellular location">
    <subcellularLocation>
        <location evidence="1">Nucleus</location>
    </subcellularLocation>
</comment>
<name>A0A1S4BR65_TOBAC</name>
<dbReference type="GO" id="GO:0003677">
    <property type="term" value="F:DNA binding"/>
    <property type="evidence" value="ECO:0007669"/>
    <property type="project" value="UniProtKB-KW"/>
</dbReference>
<keyword evidence="3" id="KW-0238">DNA-binding</keyword>
<dbReference type="PROSITE" id="PS50982">
    <property type="entry name" value="MBD"/>
    <property type="match status" value="1"/>
</dbReference>
<dbReference type="PANTHER" id="PTHR33729">
    <property type="entry name" value="METHYL-CPG BINDING DOMAIN CONTAINING PROTEIN, EXPRESSED"/>
    <property type="match status" value="1"/>
</dbReference>
<feature type="compositionally biased region" description="Polar residues" evidence="6">
    <location>
        <begin position="319"/>
        <end position="329"/>
    </location>
</feature>
<dbReference type="PANTHER" id="PTHR33729:SF6">
    <property type="entry name" value="METHYL-CPG-BINDING DOMAIN-CONTAINING PROTEIN 11"/>
    <property type="match status" value="1"/>
</dbReference>
<feature type="compositionally biased region" description="Basic and acidic residues" evidence="6">
    <location>
        <begin position="246"/>
        <end position="261"/>
    </location>
</feature>
<reference evidence="8" key="1">
    <citation type="journal article" date="2014" name="Nat. Commun.">
        <title>The tobacco genome sequence and its comparison with those of tomato and potato.</title>
        <authorList>
            <person name="Sierro N."/>
            <person name="Battey J.N."/>
            <person name="Ouadi S."/>
            <person name="Bakaher N."/>
            <person name="Bovet L."/>
            <person name="Willig A."/>
            <person name="Goepfert S."/>
            <person name="Peitsch M.C."/>
            <person name="Ivanov N.V."/>
        </authorList>
    </citation>
    <scope>NUCLEOTIDE SEQUENCE [LARGE SCALE GENOMIC DNA]</scope>
</reference>
<dbReference type="GO" id="GO:0005634">
    <property type="term" value="C:nucleus"/>
    <property type="evidence" value="ECO:0007669"/>
    <property type="project" value="UniProtKB-SubCell"/>
</dbReference>
<feature type="compositionally biased region" description="Polar residues" evidence="6">
    <location>
        <begin position="292"/>
        <end position="308"/>
    </location>
</feature>
<sequence>MASSVEKNEVVSIELPAPPGWKKKFLPKTGGTPKKNEIVFTAPTGEEITTRKQLEQYLKSHPGGPPVAEFDWGTGDTPRRSPRISEKAKAAPSPAESEPAKKRGRKSSASKKDSNEVPEETEAAKDDDMEEAEEHEKDTAAVEADKDVEQKQDENQDETQDGESEIETKEEAEATEKDVSKKDEIESSENDGKKDESQNAYGKVEDAPSEEAQVEKDVQMADNVGHPKDVEEAAGDKVADGPEAAKMIEEEKDVQVQEKVENMPTETVTSDSIAAEEKKHQAEGEQNDEQKTSAATTSTEDQHNLMNSEKSKVDGEVTENGSNTNEAKP</sequence>
<feature type="compositionally biased region" description="Basic and acidic residues" evidence="6">
    <location>
        <begin position="77"/>
        <end position="89"/>
    </location>
</feature>
<evidence type="ECO:0000256" key="5">
    <source>
        <dbReference type="ARBA" id="ARBA00023242"/>
    </source>
</evidence>
<feature type="compositionally biased region" description="Acidic residues" evidence="6">
    <location>
        <begin position="155"/>
        <end position="165"/>
    </location>
</feature>
<dbReference type="Gene3D" id="3.30.890.10">
    <property type="entry name" value="Methyl-cpg-binding Protein 2, Chain A"/>
    <property type="match status" value="1"/>
</dbReference>
<keyword evidence="5" id="KW-0539">Nucleus</keyword>
<reference evidence="9" key="2">
    <citation type="submission" date="2025-08" db="UniProtKB">
        <authorList>
            <consortium name="RefSeq"/>
        </authorList>
    </citation>
    <scope>IDENTIFICATION</scope>
    <source>
        <tissue evidence="9">Leaf</tissue>
    </source>
</reference>
<evidence type="ECO:0000256" key="1">
    <source>
        <dbReference type="ARBA" id="ARBA00004123"/>
    </source>
</evidence>
<dbReference type="RefSeq" id="XP_016491361.1">
    <property type="nucleotide sequence ID" value="XM_016635875.2"/>
</dbReference>
<feature type="compositionally biased region" description="Basic and acidic residues" evidence="6">
    <location>
        <begin position="134"/>
        <end position="154"/>
    </location>
</feature>
<evidence type="ECO:0000256" key="2">
    <source>
        <dbReference type="ARBA" id="ARBA00023015"/>
    </source>
</evidence>
<dbReference type="GeneID" id="107811030"/>
<keyword evidence="8" id="KW-1185">Reference proteome</keyword>
<dbReference type="InterPro" id="IPR016177">
    <property type="entry name" value="DNA-bd_dom_sf"/>
</dbReference>
<dbReference type="AlphaFoldDB" id="A0A1S4BR65"/>
<evidence type="ECO:0000259" key="7">
    <source>
        <dbReference type="PROSITE" id="PS50982"/>
    </source>
</evidence>
<feature type="domain" description="MBD" evidence="7">
    <location>
        <begin position="7"/>
        <end position="77"/>
    </location>
</feature>
<dbReference type="Proteomes" id="UP000790787">
    <property type="component" value="Chromosome 21"/>
</dbReference>
<feature type="compositionally biased region" description="Basic and acidic residues" evidence="6">
    <location>
        <begin position="213"/>
        <end position="240"/>
    </location>
</feature>
<accession>A0A1S4BR65</accession>
<keyword evidence="4" id="KW-0804">Transcription</keyword>
<dbReference type="InterPro" id="IPR039622">
    <property type="entry name" value="MBD10/11"/>
</dbReference>
<protein>
    <submittedName>
        <fullName evidence="9">Methyl-CpG-binding domain-containing protein 11 isoform X2</fullName>
    </submittedName>
    <submittedName>
        <fullName evidence="9">Uncharacterized protein LOC107811030 isoform X2</fullName>
    </submittedName>
</protein>